<feature type="compositionally biased region" description="Basic and acidic residues" evidence="1">
    <location>
        <begin position="648"/>
        <end position="700"/>
    </location>
</feature>
<gene>
    <name evidence="2" type="ORF">GOP47_0009079</name>
</gene>
<sequence>MASGRKNRGSRHRSHRHKQQKGDDSGDSDAEQNLRHGPNPNPNPSSSSPWTMEPLPPNVEGPSVLKQPDMDNVDRDSQQSSVVKRRKESITVVGDAASVMDRWDGGGGTDEAATLALLGVTERSSDALSNRKESRGESEPRNSKGKSRATSVVSNSRGLERADSNPIDSSAQISMLADTCKDFKSEGFVDTNSTEYTGVYISAFDGSDLGKGRVSKSLVKDKDCENATSSANVLVDIDRKRARKGDLSQKTKKLEGTGESVNEPREEHHGIIEKGSTGLFQDVIRNIELEKELESRIRRRTEGPGDRDKWRDSGKERDLKGSRFHNEEHYISEGRPKDEKSRQERLKDDAAVKSRRERSSSRHRDDIWKPGRHQEDKNKEEGQNASGGREGWVKYERDHEQKRKSEKARGDRSSEVKAKDEKQEELFSYKDDSKNGKSKDLSKDSKEREGRAIEAKHKESRVKDSRHRDDKDRDGRSKMEGSAAEDRRLTSESVKKDNLSHQKEERHMVDSYQDEVKREYDKPKEDKSRVKGKLEENVKDDREKLDKQREEGVAHIKYKHDRRRLEIEQEETVRHREDSVVDAAADCRVRKRSEREQDFSVRYNKRQSDEGGFERRQDDRETNERHRIDTHLQRENQQVNGKQTEISLKYEKMYDLNERERDAWSSGERGGREKVKDDMSRHSKRRDESQERRWGGGMQDERFKINKEIYDRQKHSREMDERQRFGLFNVSKQRGERGKDDRKQMEKLKEDRHEEAPIPVFERLGSTKEVNRRSDGGDKESRRISLDKSYDQFGKKNKDLDGQLKSKGLRDPMDSRESKGHATNKGDRTAAKASRSTSSQDQERVLSITGAKDASTSDNLPKRTLDSDIFDATTIADREFSRPRGRQVEEILHGDRALHEKPGRKNKFEISLSSSSGTRRPRDQSWHAMSHGDQGKVFAGPEEEVRSWEPKVSNQDSDDERRRPYSHERIRDTSSPRGPLGRGHDDFGRGSDSALSKDSSMSKRKHENFSQSAAGPTKHRRMDDSTAERPDWSHQGSQGNRVPIDGPMGRPLPPNRHLGSSALLPPPPPYRPGVDNPTVMGAPSNFVEGSNARDGGRYDRKAGGAHSRRSEMVGPGDTWGGFGMGSWNAHNQGPVPGPGGLFPSFPQMAPGFLGMGQQFHVPQVFGPNGSRPVNMGFGGRFRLGDGGSGFPAHASDHGPAMGWHRFSDGSEGHRPLSGFMHAWEGSGRYADERQRFPHPDWDQFSQGITGGGWDGVSEPWQGQVGDAAFDGNPPHRQREDSYQARMGDVSWLESETDKVQPVEDSTVETPETSQVCTNSVAEKFLSKASKQFKERLQKLLLHANVQASLVDTELYKEYLSFLPPSEAKKIAIGANNHVGDSTAFVDQDLEFEVDTEAQDLLLSATPCPTIWPPLPQKAFEDALKVFQRPQDRIQKSKFGSFVLPRSISVMVRPSLNTDLVKVDAMVNVQDQQCTLPGPGSEPTPETATSKELVGVRFSESELPLVTAENLTDEVDSAMVVGDSMEVDITRLPVSPDKTDRQIQQGHDRLLIALDAEQGSLDNGQEKISAYRLLAPEIADSSDRIGQSEVNIPSLLEAPLLAEREQLNCQDLESMGLNTQVLTFTSKEEEESEEGYDKLDAIMADGQKDKHRQEVYIESTLASLP</sequence>
<feature type="region of interest" description="Disordered" evidence="1">
    <location>
        <begin position="123"/>
        <end position="166"/>
    </location>
</feature>
<feature type="region of interest" description="Disordered" evidence="1">
    <location>
        <begin position="713"/>
        <end position="1071"/>
    </location>
</feature>
<accession>A0A9D4UZT9</accession>
<comment type="caution">
    <text evidence="2">The sequence shown here is derived from an EMBL/GenBank/DDBJ whole genome shotgun (WGS) entry which is preliminary data.</text>
</comment>
<dbReference type="PANTHER" id="PTHR34837">
    <property type="entry name" value="OS05G0595500 PROTEIN"/>
    <property type="match status" value="1"/>
</dbReference>
<keyword evidence="3" id="KW-1185">Reference proteome</keyword>
<feature type="region of interest" description="Disordered" evidence="1">
    <location>
        <begin position="298"/>
        <end position="549"/>
    </location>
</feature>
<feature type="compositionally biased region" description="Polar residues" evidence="1">
    <location>
        <begin position="635"/>
        <end position="646"/>
    </location>
</feature>
<feature type="region of interest" description="Disordered" evidence="1">
    <location>
        <begin position="244"/>
        <end position="275"/>
    </location>
</feature>
<feature type="compositionally biased region" description="Basic and acidic residues" evidence="1">
    <location>
        <begin position="959"/>
        <end position="974"/>
    </location>
</feature>
<dbReference type="EMBL" id="JABFUD020000008">
    <property type="protein sequence ID" value="KAI5077014.1"/>
    <property type="molecule type" value="Genomic_DNA"/>
</dbReference>
<dbReference type="PANTHER" id="PTHR34837:SF1">
    <property type="entry name" value="LOW PROTEIN: ZINC FINGER CCCH DOMAIN PROTEIN"/>
    <property type="match status" value="1"/>
</dbReference>
<feature type="compositionally biased region" description="Basic and acidic residues" evidence="1">
    <location>
        <begin position="391"/>
        <end position="549"/>
    </location>
</feature>
<feature type="compositionally biased region" description="Basic residues" evidence="1">
    <location>
        <begin position="1"/>
        <end position="19"/>
    </location>
</feature>
<feature type="compositionally biased region" description="Basic and acidic residues" evidence="1">
    <location>
        <begin position="123"/>
        <end position="142"/>
    </location>
</feature>
<feature type="compositionally biased region" description="Basic and acidic residues" evidence="1">
    <location>
        <begin position="765"/>
        <end position="830"/>
    </location>
</feature>
<organism evidence="2 3">
    <name type="scientific">Adiantum capillus-veneris</name>
    <name type="common">Maidenhair fern</name>
    <dbReference type="NCBI Taxonomy" id="13818"/>
    <lineage>
        <taxon>Eukaryota</taxon>
        <taxon>Viridiplantae</taxon>
        <taxon>Streptophyta</taxon>
        <taxon>Embryophyta</taxon>
        <taxon>Tracheophyta</taxon>
        <taxon>Polypodiopsida</taxon>
        <taxon>Polypodiidae</taxon>
        <taxon>Polypodiales</taxon>
        <taxon>Pteridineae</taxon>
        <taxon>Pteridaceae</taxon>
        <taxon>Vittarioideae</taxon>
        <taxon>Adiantum</taxon>
    </lineage>
</organism>
<reference evidence="2" key="1">
    <citation type="submission" date="2021-01" db="EMBL/GenBank/DDBJ databases">
        <title>Adiantum capillus-veneris genome.</title>
        <authorList>
            <person name="Fang Y."/>
            <person name="Liao Q."/>
        </authorList>
    </citation>
    <scope>NUCLEOTIDE SEQUENCE</scope>
    <source>
        <strain evidence="2">H3</strain>
        <tissue evidence="2">Leaf</tissue>
    </source>
</reference>
<feature type="region of interest" description="Disordered" evidence="1">
    <location>
        <begin position="590"/>
        <end position="700"/>
    </location>
</feature>
<proteinExistence type="predicted"/>
<protein>
    <submittedName>
        <fullName evidence="2">Uncharacterized protein</fullName>
    </submittedName>
</protein>
<name>A0A9D4UZT9_ADICA</name>
<feature type="compositionally biased region" description="Basic and acidic residues" evidence="1">
    <location>
        <begin position="733"/>
        <end position="756"/>
    </location>
</feature>
<feature type="compositionally biased region" description="Basic and acidic residues" evidence="1">
    <location>
        <begin position="590"/>
        <end position="599"/>
    </location>
</feature>
<feature type="region of interest" description="Disordered" evidence="1">
    <location>
        <begin position="1086"/>
        <end position="1114"/>
    </location>
</feature>
<dbReference type="Proteomes" id="UP000886520">
    <property type="component" value="Chromosome 8"/>
</dbReference>
<feature type="compositionally biased region" description="Basic and acidic residues" evidence="1">
    <location>
        <begin position="876"/>
        <end position="908"/>
    </location>
</feature>
<feature type="compositionally biased region" description="Basic and acidic residues" evidence="1">
    <location>
        <begin position="713"/>
        <end position="724"/>
    </location>
</feature>
<feature type="compositionally biased region" description="Basic and acidic residues" evidence="1">
    <location>
        <begin position="244"/>
        <end position="272"/>
    </location>
</feature>
<feature type="region of interest" description="Disordered" evidence="1">
    <location>
        <begin position="1"/>
        <end position="94"/>
    </location>
</feature>
<evidence type="ECO:0000256" key="1">
    <source>
        <dbReference type="SAM" id="MobiDB-lite"/>
    </source>
</evidence>
<evidence type="ECO:0000313" key="2">
    <source>
        <dbReference type="EMBL" id="KAI5077014.1"/>
    </source>
</evidence>
<evidence type="ECO:0000313" key="3">
    <source>
        <dbReference type="Proteomes" id="UP000886520"/>
    </source>
</evidence>
<feature type="compositionally biased region" description="Basic and acidic residues" evidence="1">
    <location>
        <begin position="298"/>
        <end position="382"/>
    </location>
</feature>
<feature type="compositionally biased region" description="Basic and acidic residues" evidence="1">
    <location>
        <begin position="606"/>
        <end position="634"/>
    </location>
</feature>
<dbReference type="OrthoDB" id="1939760at2759"/>
<feature type="compositionally biased region" description="Polar residues" evidence="1">
    <location>
        <begin position="148"/>
        <end position="157"/>
    </location>
</feature>
<feature type="compositionally biased region" description="Basic and acidic residues" evidence="1">
    <location>
        <begin position="68"/>
        <end position="77"/>
    </location>
</feature>
<feature type="compositionally biased region" description="Basic and acidic residues" evidence="1">
    <location>
        <begin position="1021"/>
        <end position="1032"/>
    </location>
</feature>